<dbReference type="InterPro" id="IPR045292">
    <property type="entry name" value="Complex1_LYR_NDUFB9_LYRM3"/>
</dbReference>
<evidence type="ECO:0000313" key="17">
    <source>
        <dbReference type="EMBL" id="GAX84417.1"/>
    </source>
</evidence>
<comment type="subcellular location">
    <subcellularLocation>
        <location evidence="2">Mitochondrion inner membrane</location>
        <topology evidence="2">Peripheral membrane protein</topology>
        <orientation evidence="2">Matrix side</orientation>
    </subcellularLocation>
</comment>
<keyword evidence="6" id="KW-0813">Transport</keyword>
<comment type="subunit">
    <text evidence="4">Mammalian complex I is composed of 45 different subunits.</text>
</comment>
<dbReference type="PANTHER" id="PTHR12868">
    <property type="entry name" value="NADH-UBIQUINONE OXIDOREDUCTASE B22 SUBUNIT"/>
    <property type="match status" value="1"/>
</dbReference>
<sequence>MVYHEIVRQLPHRLRVMRMYRTGLKELLNWSASRHHWYPRAAALRQEFEQNKDETDREQIYKLVDTGENLLSRFRHWEPIIKPEVPGGTAYSINPSHSKSLGILLDWDKMDNLKKGDYL</sequence>
<dbReference type="InterPro" id="IPR033034">
    <property type="entry name" value="NDUFB9"/>
</dbReference>
<keyword evidence="10" id="KW-0249">Electron transport</keyword>
<dbReference type="OrthoDB" id="13598at2759"/>
<comment type="function">
    <text evidence="1">Accessory subunit of the mitochondrial membrane respiratory chain NADH dehydrogenase (Complex I), that is believed to be not involved in catalysis. Complex I functions in the transfer of electrons from NADH to the respiratory chain. The immediate electron acceptor for the enzyme is believed to be ubiquinone.</text>
</comment>
<dbReference type="InterPro" id="IPR008011">
    <property type="entry name" value="Complex1_LYR_dom"/>
</dbReference>
<keyword evidence="18" id="KW-1185">Reference proteome</keyword>
<evidence type="ECO:0000256" key="14">
    <source>
        <dbReference type="ARBA" id="ARBA00030192"/>
    </source>
</evidence>
<dbReference type="Proteomes" id="UP000232323">
    <property type="component" value="Unassembled WGS sequence"/>
</dbReference>
<dbReference type="GO" id="GO:0006120">
    <property type="term" value="P:mitochondrial electron transport, NADH to ubiquinone"/>
    <property type="evidence" value="ECO:0007669"/>
    <property type="project" value="InterPro"/>
</dbReference>
<dbReference type="PANTHER" id="PTHR12868:SF0">
    <property type="entry name" value="NADH DEHYDROGENASE [UBIQUINONE] 1 BETA SUBCOMPLEX SUBUNIT 9"/>
    <property type="match status" value="1"/>
</dbReference>
<keyword evidence="7" id="KW-0597">Phosphoprotein</keyword>
<dbReference type="AlphaFoldDB" id="A0A250XMX3"/>
<dbReference type="STRING" id="1157962.A0A250XMX3"/>
<accession>A0A250XMX3</accession>
<dbReference type="EMBL" id="BEGY01000125">
    <property type="protein sequence ID" value="GAX84417.1"/>
    <property type="molecule type" value="Genomic_DNA"/>
</dbReference>
<keyword evidence="8" id="KW-0679">Respiratory chain</keyword>
<proteinExistence type="inferred from homology"/>
<evidence type="ECO:0000256" key="8">
    <source>
        <dbReference type="ARBA" id="ARBA00022660"/>
    </source>
</evidence>
<evidence type="ECO:0000256" key="4">
    <source>
        <dbReference type="ARBA" id="ARBA00011790"/>
    </source>
</evidence>
<evidence type="ECO:0000256" key="7">
    <source>
        <dbReference type="ARBA" id="ARBA00022553"/>
    </source>
</evidence>
<evidence type="ECO:0000256" key="3">
    <source>
        <dbReference type="ARBA" id="ARBA00009508"/>
    </source>
</evidence>
<evidence type="ECO:0000256" key="11">
    <source>
        <dbReference type="ARBA" id="ARBA00022990"/>
    </source>
</evidence>
<evidence type="ECO:0000256" key="1">
    <source>
        <dbReference type="ARBA" id="ARBA00002920"/>
    </source>
</evidence>
<evidence type="ECO:0000256" key="9">
    <source>
        <dbReference type="ARBA" id="ARBA00022792"/>
    </source>
</evidence>
<keyword evidence="12" id="KW-0496">Mitochondrion</keyword>
<feature type="domain" description="Complex 1 LYR protein" evidence="16">
    <location>
        <begin position="15"/>
        <end position="71"/>
    </location>
</feature>
<dbReference type="CDD" id="cd20263">
    <property type="entry name" value="Complex1_LYR_NDUFB9_LYRM3"/>
    <property type="match status" value="1"/>
</dbReference>
<evidence type="ECO:0000256" key="10">
    <source>
        <dbReference type="ARBA" id="ARBA00022982"/>
    </source>
</evidence>
<evidence type="ECO:0000256" key="15">
    <source>
        <dbReference type="ARBA" id="ARBA00032528"/>
    </source>
</evidence>
<keyword evidence="9" id="KW-0999">Mitochondrion inner membrane</keyword>
<dbReference type="GO" id="GO:0005743">
    <property type="term" value="C:mitochondrial inner membrane"/>
    <property type="evidence" value="ECO:0007669"/>
    <property type="project" value="UniProtKB-SubCell"/>
</dbReference>
<gene>
    <name evidence="17" type="ORF">CEUSTIGMA_g11838.t1</name>
</gene>
<evidence type="ECO:0000256" key="13">
    <source>
        <dbReference type="ARBA" id="ARBA00023136"/>
    </source>
</evidence>
<keyword evidence="13" id="KW-0472">Membrane</keyword>
<comment type="similarity">
    <text evidence="3">Belongs to the complex I LYR family.</text>
</comment>
<keyword evidence="11" id="KW-0007">Acetylation</keyword>
<organism evidence="17 18">
    <name type="scientific">Chlamydomonas eustigma</name>
    <dbReference type="NCBI Taxonomy" id="1157962"/>
    <lineage>
        <taxon>Eukaryota</taxon>
        <taxon>Viridiplantae</taxon>
        <taxon>Chlorophyta</taxon>
        <taxon>core chlorophytes</taxon>
        <taxon>Chlorophyceae</taxon>
        <taxon>CS clade</taxon>
        <taxon>Chlamydomonadales</taxon>
        <taxon>Chlamydomonadaceae</taxon>
        <taxon>Chlamydomonas</taxon>
    </lineage>
</organism>
<evidence type="ECO:0000256" key="12">
    <source>
        <dbReference type="ARBA" id="ARBA00023128"/>
    </source>
</evidence>
<protein>
    <recommendedName>
        <fullName evidence="5">NADH dehydrogenase [ubiquinone] 1 beta subcomplex subunit 9</fullName>
    </recommendedName>
    <alternativeName>
        <fullName evidence="14">Complex I-B22</fullName>
    </alternativeName>
    <alternativeName>
        <fullName evidence="15">NADH-ubiquinone oxidoreductase B22 subunit</fullName>
    </alternativeName>
</protein>
<dbReference type="Pfam" id="PF05347">
    <property type="entry name" value="Complex1_LYR"/>
    <property type="match status" value="1"/>
</dbReference>
<name>A0A250XMX3_9CHLO</name>
<evidence type="ECO:0000256" key="5">
    <source>
        <dbReference type="ARBA" id="ARBA00018684"/>
    </source>
</evidence>
<comment type="caution">
    <text evidence="17">The sequence shown here is derived from an EMBL/GenBank/DDBJ whole genome shotgun (WGS) entry which is preliminary data.</text>
</comment>
<evidence type="ECO:0000256" key="2">
    <source>
        <dbReference type="ARBA" id="ARBA00004443"/>
    </source>
</evidence>
<evidence type="ECO:0000256" key="6">
    <source>
        <dbReference type="ARBA" id="ARBA00022448"/>
    </source>
</evidence>
<evidence type="ECO:0000259" key="16">
    <source>
        <dbReference type="Pfam" id="PF05347"/>
    </source>
</evidence>
<evidence type="ECO:0000313" key="18">
    <source>
        <dbReference type="Proteomes" id="UP000232323"/>
    </source>
</evidence>
<reference evidence="17 18" key="1">
    <citation type="submission" date="2017-08" db="EMBL/GenBank/DDBJ databases">
        <title>Acidophilic green algal genome provides insights into adaptation to an acidic environment.</title>
        <authorList>
            <person name="Hirooka S."/>
            <person name="Hirose Y."/>
            <person name="Kanesaki Y."/>
            <person name="Higuchi S."/>
            <person name="Fujiwara T."/>
            <person name="Onuma R."/>
            <person name="Era A."/>
            <person name="Ohbayashi R."/>
            <person name="Uzuka A."/>
            <person name="Nozaki H."/>
            <person name="Yoshikawa H."/>
            <person name="Miyagishima S.Y."/>
        </authorList>
    </citation>
    <scope>NUCLEOTIDE SEQUENCE [LARGE SCALE GENOMIC DNA]</scope>
    <source>
        <strain evidence="17 18">NIES-2499</strain>
    </source>
</reference>